<comment type="caution">
    <text evidence="1">The sequence shown here is derived from an EMBL/GenBank/DDBJ whole genome shotgun (WGS) entry which is preliminary data.</text>
</comment>
<accession>A0A2J0Q8K3</accession>
<evidence type="ECO:0000313" key="2">
    <source>
        <dbReference type="Proteomes" id="UP000228496"/>
    </source>
</evidence>
<sequence length="303" mass="35033">MKTKLGLLIILICFFKNTVWAMTESERDNKIDEFVVHFGNSEAELALEIAEDLSASFPEDPYFNILKSRAIGQLIKNKILEGYKLKNIRNGPYFQELSTRFYAEIDSGLKKLEGDNSVKGKYLRGVLLGSKGTFVQIFIAEFNILSPIKSRNNYQAADKLGANGLELIMEALEEDPSLCPAKFVIAKTKYEMSKLGFVERTIISNSNSLTFKLLGRNFDVGEAWDWINQTYWCASPYYYQKEINWDKIFVYKEMTMDYCINGNLDKDGHKRLLEILDVLCNKFPKNNQIRKEKNIVEFHLDRF</sequence>
<dbReference type="EMBL" id="PCXQ01000001">
    <property type="protein sequence ID" value="PJE51584.1"/>
    <property type="molecule type" value="Genomic_DNA"/>
</dbReference>
<name>A0A2J0Q8K3_9BACT</name>
<gene>
    <name evidence="1" type="ORF">COV29_00285</name>
</gene>
<evidence type="ECO:0000313" key="1">
    <source>
        <dbReference type="EMBL" id="PJE51584.1"/>
    </source>
</evidence>
<protein>
    <submittedName>
        <fullName evidence="1">Uncharacterized protein</fullName>
    </submittedName>
</protein>
<organism evidence="1 2">
    <name type="scientific">Candidatus Yanofskybacteria bacterium CG10_big_fil_rev_8_21_14_0_10_36_16</name>
    <dbReference type="NCBI Taxonomy" id="1975096"/>
    <lineage>
        <taxon>Bacteria</taxon>
        <taxon>Candidatus Yanofskyibacteriota</taxon>
    </lineage>
</organism>
<dbReference type="AlphaFoldDB" id="A0A2J0Q8K3"/>
<dbReference type="Proteomes" id="UP000228496">
    <property type="component" value="Unassembled WGS sequence"/>
</dbReference>
<proteinExistence type="predicted"/>
<reference evidence="1 2" key="1">
    <citation type="submission" date="2017-09" db="EMBL/GenBank/DDBJ databases">
        <title>Depth-based differentiation of microbial function through sediment-hosted aquifers and enrichment of novel symbionts in the deep terrestrial subsurface.</title>
        <authorList>
            <person name="Probst A.J."/>
            <person name="Ladd B."/>
            <person name="Jarett J.K."/>
            <person name="Geller-Mcgrath D.E."/>
            <person name="Sieber C.M."/>
            <person name="Emerson J.B."/>
            <person name="Anantharaman K."/>
            <person name="Thomas B.C."/>
            <person name="Malmstrom R."/>
            <person name="Stieglmeier M."/>
            <person name="Klingl A."/>
            <person name="Woyke T."/>
            <person name="Ryan C.M."/>
            <person name="Banfield J.F."/>
        </authorList>
    </citation>
    <scope>NUCLEOTIDE SEQUENCE [LARGE SCALE GENOMIC DNA]</scope>
    <source>
        <strain evidence="1">CG10_big_fil_rev_8_21_14_0_10_36_16</strain>
    </source>
</reference>